<dbReference type="EMBL" id="DTKQ01000036">
    <property type="protein sequence ID" value="HGZ79229.1"/>
    <property type="molecule type" value="Genomic_DNA"/>
</dbReference>
<comment type="caution">
    <text evidence="3">The sequence shown here is derived from an EMBL/GenBank/DDBJ whole genome shotgun (WGS) entry which is preliminary data.</text>
</comment>
<sequence>MFKFMFLGRNEVMTQLEKEIYDQKVELRLVFDLMLQRHLELSAFVSADHIYFIGCGSSYYLAITAAKYFSLQLGKFTKAIPGGEVAFNFEENIPPRADSSLAVLISRSGESTEMILAAQKLKEKKIRTFCVTLNADSKLFSTCDDGLSLPVQENSIVMTKSFSCMLLSLFVVVDLITGTDLNTYRRIFQHMDYFFTEPTFSVSFKHLVFLGRGVYEGVARESSLKVEEMSLTPAEAFSTFEFRHGPKSLVDDKTYMVIFTNETKEERRFIEEMRNYGAHVVERNSLDSSGRDAFAQVIFSQLMGLRLAKLKGIDPLRPRNLTRVVELNFD</sequence>
<gene>
    <name evidence="3" type="ORF">ENW55_04515</name>
</gene>
<dbReference type="PROSITE" id="PS51464">
    <property type="entry name" value="SIS"/>
    <property type="match status" value="2"/>
</dbReference>
<accession>A0A832I8M3</accession>
<keyword evidence="1" id="KW-0677">Repeat</keyword>
<dbReference type="InterPro" id="IPR035490">
    <property type="entry name" value="GlmS/FrlB_SIS"/>
</dbReference>
<dbReference type="Gene3D" id="3.40.50.10490">
    <property type="entry name" value="Glucose-6-phosphate isomerase like protein, domain 1"/>
    <property type="match status" value="2"/>
</dbReference>
<dbReference type="InterPro" id="IPR046348">
    <property type="entry name" value="SIS_dom_sf"/>
</dbReference>
<dbReference type="InterPro" id="IPR001347">
    <property type="entry name" value="SIS_dom"/>
</dbReference>
<proteinExistence type="predicted"/>
<dbReference type="GO" id="GO:0097367">
    <property type="term" value="F:carbohydrate derivative binding"/>
    <property type="evidence" value="ECO:0007669"/>
    <property type="project" value="InterPro"/>
</dbReference>
<dbReference type="PANTHER" id="PTHR10937">
    <property type="entry name" value="GLUCOSAMINE--FRUCTOSE-6-PHOSPHATE AMINOTRANSFERASE, ISOMERIZING"/>
    <property type="match status" value="1"/>
</dbReference>
<feature type="domain" description="SIS" evidence="2">
    <location>
        <begin position="196"/>
        <end position="318"/>
    </location>
</feature>
<dbReference type="InterPro" id="IPR035466">
    <property type="entry name" value="GlmS/AgaS_SIS"/>
</dbReference>
<evidence type="ECO:0000313" key="3">
    <source>
        <dbReference type="EMBL" id="HGZ79229.1"/>
    </source>
</evidence>
<reference evidence="3" key="1">
    <citation type="journal article" date="2020" name="mSystems">
        <title>Genome- and Community-Level Interaction Insights into Carbon Utilization and Element Cycling Functions of Hydrothermarchaeota in Hydrothermal Sediment.</title>
        <authorList>
            <person name="Zhou Z."/>
            <person name="Liu Y."/>
            <person name="Xu W."/>
            <person name="Pan J."/>
            <person name="Luo Z.H."/>
            <person name="Li M."/>
        </authorList>
    </citation>
    <scope>NUCLEOTIDE SEQUENCE [LARGE SCALE GENOMIC DNA]</scope>
    <source>
        <strain evidence="3">SpSt-86</strain>
    </source>
</reference>
<dbReference type="GO" id="GO:1901135">
    <property type="term" value="P:carbohydrate derivative metabolic process"/>
    <property type="evidence" value="ECO:0007669"/>
    <property type="project" value="InterPro"/>
</dbReference>
<feature type="domain" description="SIS" evidence="2">
    <location>
        <begin position="40"/>
        <end position="183"/>
    </location>
</feature>
<protein>
    <submittedName>
        <fullName evidence="3">SIS domain-containing protein</fullName>
    </submittedName>
</protein>
<dbReference type="CDD" id="cd05009">
    <property type="entry name" value="SIS_GlmS_GlmD_2"/>
    <property type="match status" value="1"/>
</dbReference>
<dbReference type="CDD" id="cd05008">
    <property type="entry name" value="SIS_GlmS_GlmD_1"/>
    <property type="match status" value="1"/>
</dbReference>
<dbReference type="Pfam" id="PF01380">
    <property type="entry name" value="SIS"/>
    <property type="match status" value="2"/>
</dbReference>
<organism evidence="3">
    <name type="scientific">Pseudothermotoga hypogea</name>
    <dbReference type="NCBI Taxonomy" id="57487"/>
    <lineage>
        <taxon>Bacteria</taxon>
        <taxon>Thermotogati</taxon>
        <taxon>Thermotogota</taxon>
        <taxon>Thermotogae</taxon>
        <taxon>Thermotogales</taxon>
        <taxon>Thermotogaceae</taxon>
        <taxon>Pseudothermotoga</taxon>
    </lineage>
</organism>
<evidence type="ECO:0000259" key="2">
    <source>
        <dbReference type="PROSITE" id="PS51464"/>
    </source>
</evidence>
<dbReference type="AlphaFoldDB" id="A0A832I8M3"/>
<dbReference type="SUPFAM" id="SSF53697">
    <property type="entry name" value="SIS domain"/>
    <property type="match status" value="1"/>
</dbReference>
<name>A0A832I8M3_9THEM</name>
<evidence type="ECO:0000256" key="1">
    <source>
        <dbReference type="ARBA" id="ARBA00022737"/>
    </source>
</evidence>
<dbReference type="PANTHER" id="PTHR10937:SF4">
    <property type="entry name" value="GLUCOSAMINE-6-PHOSPHATE DEAMINASE"/>
    <property type="match status" value="1"/>
</dbReference>